<evidence type="ECO:0000313" key="2">
    <source>
        <dbReference type="Proteomes" id="UP001497482"/>
    </source>
</evidence>
<dbReference type="EMBL" id="OZ035825">
    <property type="protein sequence ID" value="CAL1602600.1"/>
    <property type="molecule type" value="Genomic_DNA"/>
</dbReference>
<proteinExistence type="predicted"/>
<dbReference type="AlphaFoldDB" id="A0AAV2LJS6"/>
<accession>A0AAV2LJS6</accession>
<dbReference type="Proteomes" id="UP001497482">
    <property type="component" value="Chromosome 3"/>
</dbReference>
<protein>
    <submittedName>
        <fullName evidence="1">Uncharacterized protein</fullName>
    </submittedName>
</protein>
<name>A0AAV2LJS6_KNICA</name>
<keyword evidence="2" id="KW-1185">Reference proteome</keyword>
<evidence type="ECO:0000313" key="1">
    <source>
        <dbReference type="EMBL" id="CAL1602600.1"/>
    </source>
</evidence>
<reference evidence="1 2" key="1">
    <citation type="submission" date="2024-04" db="EMBL/GenBank/DDBJ databases">
        <authorList>
            <person name="Waldvogel A.-M."/>
            <person name="Schoenle A."/>
        </authorList>
    </citation>
    <scope>NUCLEOTIDE SEQUENCE [LARGE SCALE GENOMIC DNA]</scope>
</reference>
<gene>
    <name evidence="1" type="ORF">KC01_LOCUS30353</name>
</gene>
<organism evidence="1 2">
    <name type="scientific">Knipowitschia caucasica</name>
    <name type="common">Caucasian dwarf goby</name>
    <name type="synonym">Pomatoschistus caucasicus</name>
    <dbReference type="NCBI Taxonomy" id="637954"/>
    <lineage>
        <taxon>Eukaryota</taxon>
        <taxon>Metazoa</taxon>
        <taxon>Chordata</taxon>
        <taxon>Craniata</taxon>
        <taxon>Vertebrata</taxon>
        <taxon>Euteleostomi</taxon>
        <taxon>Actinopterygii</taxon>
        <taxon>Neopterygii</taxon>
        <taxon>Teleostei</taxon>
        <taxon>Neoteleostei</taxon>
        <taxon>Acanthomorphata</taxon>
        <taxon>Gobiaria</taxon>
        <taxon>Gobiiformes</taxon>
        <taxon>Gobioidei</taxon>
        <taxon>Gobiidae</taxon>
        <taxon>Gobiinae</taxon>
        <taxon>Knipowitschia</taxon>
    </lineage>
</organism>
<sequence length="104" mass="11479">MTASLSPEKEKRRFRNLAVRSGVNLGVINEERTVGEGSERRRLLRPPGRPPGGCLEWCCGPPIEVFTDGLTERLGRRCLGQPLDRGFGFSPLGHTQPLLDLLAL</sequence>